<accession>A0A0C9UNL6</accession>
<dbReference type="Proteomes" id="UP000054279">
    <property type="component" value="Unassembled WGS sequence"/>
</dbReference>
<dbReference type="GO" id="GO:0005506">
    <property type="term" value="F:iron ion binding"/>
    <property type="evidence" value="ECO:0007669"/>
    <property type="project" value="InterPro"/>
</dbReference>
<dbReference type="InterPro" id="IPR002401">
    <property type="entry name" value="Cyt_P450_E_grp-I"/>
</dbReference>
<dbReference type="InterPro" id="IPR001128">
    <property type="entry name" value="Cyt_P450"/>
</dbReference>
<evidence type="ECO:0008006" key="11">
    <source>
        <dbReference type="Google" id="ProtNLM"/>
    </source>
</evidence>
<evidence type="ECO:0000313" key="10">
    <source>
        <dbReference type="Proteomes" id="UP000054279"/>
    </source>
</evidence>
<sequence>MPQGLRLPPGPKPKPIIGNMLDIPNDSEWITYADWAKQYGELVYANVFGTHMLWVNSRQMAYEIFEKRSSNYSDRPTTTMLSELLDITEWDIAFQPYGTWWRRHRRAMHMSFHNKAVKAFFPVQSKHTRLLRSPDKYTEHLLHTAGAIIIEIAYGIETQPEKDPYVETAQKVVHAIVEAGTAGKFLVDIWPWMKYIPAWVPGAGFQRKAARWRQYSNDMLELPFQESKKLMDDGNLELCFVSSCLSEIESDATIHPYDEAIIKNAAATMILGGTDTTTHTVRAFMLAMILYPEVQKKAQREIDSVLGFQRLPEVGDIDDLPYVFAIFKEALRWHPLVPSGVPHVASEDDVIQGYFIPKGTIVFGNAW</sequence>
<dbReference type="InterPro" id="IPR036396">
    <property type="entry name" value="Cyt_P450_sf"/>
</dbReference>
<comment type="similarity">
    <text evidence="3">Belongs to the cytochrome P450 family.</text>
</comment>
<reference evidence="9 10" key="1">
    <citation type="submission" date="2014-06" db="EMBL/GenBank/DDBJ databases">
        <title>Evolutionary Origins and Diversification of the Mycorrhizal Mutualists.</title>
        <authorList>
            <consortium name="DOE Joint Genome Institute"/>
            <consortium name="Mycorrhizal Genomics Consortium"/>
            <person name="Kohler A."/>
            <person name="Kuo A."/>
            <person name="Nagy L.G."/>
            <person name="Floudas D."/>
            <person name="Copeland A."/>
            <person name="Barry K.W."/>
            <person name="Cichocki N."/>
            <person name="Veneault-Fourrey C."/>
            <person name="LaButti K."/>
            <person name="Lindquist E.A."/>
            <person name="Lipzen A."/>
            <person name="Lundell T."/>
            <person name="Morin E."/>
            <person name="Murat C."/>
            <person name="Riley R."/>
            <person name="Ohm R."/>
            <person name="Sun H."/>
            <person name="Tunlid A."/>
            <person name="Henrissat B."/>
            <person name="Grigoriev I.V."/>
            <person name="Hibbett D.S."/>
            <person name="Martin F."/>
        </authorList>
    </citation>
    <scope>NUCLEOTIDE SEQUENCE [LARGE SCALE GENOMIC DNA]</scope>
    <source>
        <strain evidence="9 10">SS14</strain>
    </source>
</reference>
<protein>
    <recommendedName>
        <fullName evidence="11">Cytochrome P450</fullName>
    </recommendedName>
</protein>
<keyword evidence="5" id="KW-0479">Metal-binding</keyword>
<evidence type="ECO:0000313" key="9">
    <source>
        <dbReference type="EMBL" id="KIJ44613.1"/>
    </source>
</evidence>
<proteinExistence type="inferred from homology"/>
<comment type="pathway">
    <text evidence="2">Secondary metabolite biosynthesis.</text>
</comment>
<keyword evidence="10" id="KW-1185">Reference proteome</keyword>
<keyword evidence="8" id="KW-0503">Monooxygenase</keyword>
<evidence type="ECO:0000256" key="7">
    <source>
        <dbReference type="ARBA" id="ARBA00023004"/>
    </source>
</evidence>
<dbReference type="PANTHER" id="PTHR46300:SF7">
    <property type="entry name" value="P450, PUTATIVE (EUROFUNG)-RELATED"/>
    <property type="match status" value="1"/>
</dbReference>
<name>A0A0C9UNL6_SPHS4</name>
<evidence type="ECO:0000256" key="2">
    <source>
        <dbReference type="ARBA" id="ARBA00005179"/>
    </source>
</evidence>
<dbReference type="Pfam" id="PF00067">
    <property type="entry name" value="p450"/>
    <property type="match status" value="1"/>
</dbReference>
<dbReference type="SUPFAM" id="SSF48264">
    <property type="entry name" value="Cytochrome P450"/>
    <property type="match status" value="1"/>
</dbReference>
<dbReference type="HOGENOM" id="CLU_001570_2_2_1"/>
<evidence type="ECO:0000256" key="4">
    <source>
        <dbReference type="ARBA" id="ARBA00022617"/>
    </source>
</evidence>
<organism evidence="9 10">
    <name type="scientific">Sphaerobolus stellatus (strain SS14)</name>
    <dbReference type="NCBI Taxonomy" id="990650"/>
    <lineage>
        <taxon>Eukaryota</taxon>
        <taxon>Fungi</taxon>
        <taxon>Dikarya</taxon>
        <taxon>Basidiomycota</taxon>
        <taxon>Agaricomycotina</taxon>
        <taxon>Agaricomycetes</taxon>
        <taxon>Phallomycetidae</taxon>
        <taxon>Geastrales</taxon>
        <taxon>Sphaerobolaceae</taxon>
        <taxon>Sphaerobolus</taxon>
    </lineage>
</organism>
<dbReference type="AlphaFoldDB" id="A0A0C9UNL6"/>
<evidence type="ECO:0000256" key="5">
    <source>
        <dbReference type="ARBA" id="ARBA00022723"/>
    </source>
</evidence>
<keyword evidence="6" id="KW-0560">Oxidoreductase</keyword>
<dbReference type="Gene3D" id="1.10.630.10">
    <property type="entry name" value="Cytochrome P450"/>
    <property type="match status" value="1"/>
</dbReference>
<dbReference type="GO" id="GO:0016705">
    <property type="term" value="F:oxidoreductase activity, acting on paired donors, with incorporation or reduction of molecular oxygen"/>
    <property type="evidence" value="ECO:0007669"/>
    <property type="project" value="InterPro"/>
</dbReference>
<comment type="cofactor">
    <cofactor evidence="1">
        <name>heme</name>
        <dbReference type="ChEBI" id="CHEBI:30413"/>
    </cofactor>
</comment>
<dbReference type="CDD" id="cd11065">
    <property type="entry name" value="CYP64-like"/>
    <property type="match status" value="1"/>
</dbReference>
<dbReference type="PANTHER" id="PTHR46300">
    <property type="entry name" value="P450, PUTATIVE (EUROFUNG)-RELATED-RELATED"/>
    <property type="match status" value="1"/>
</dbReference>
<keyword evidence="7" id="KW-0408">Iron</keyword>
<dbReference type="PRINTS" id="PR00463">
    <property type="entry name" value="EP450I"/>
</dbReference>
<dbReference type="InterPro" id="IPR050364">
    <property type="entry name" value="Cytochrome_P450_fung"/>
</dbReference>
<dbReference type="GO" id="GO:0004497">
    <property type="term" value="F:monooxygenase activity"/>
    <property type="evidence" value="ECO:0007669"/>
    <property type="project" value="UniProtKB-KW"/>
</dbReference>
<evidence type="ECO:0000256" key="8">
    <source>
        <dbReference type="ARBA" id="ARBA00023033"/>
    </source>
</evidence>
<gene>
    <name evidence="9" type="ORF">M422DRAFT_251900</name>
</gene>
<dbReference type="EMBL" id="KN837116">
    <property type="protein sequence ID" value="KIJ44613.1"/>
    <property type="molecule type" value="Genomic_DNA"/>
</dbReference>
<evidence type="ECO:0000256" key="3">
    <source>
        <dbReference type="ARBA" id="ARBA00010617"/>
    </source>
</evidence>
<dbReference type="OrthoDB" id="3934656at2759"/>
<dbReference type="GO" id="GO:0020037">
    <property type="term" value="F:heme binding"/>
    <property type="evidence" value="ECO:0007669"/>
    <property type="project" value="InterPro"/>
</dbReference>
<keyword evidence="4" id="KW-0349">Heme</keyword>
<evidence type="ECO:0000256" key="6">
    <source>
        <dbReference type="ARBA" id="ARBA00023002"/>
    </source>
</evidence>
<evidence type="ECO:0000256" key="1">
    <source>
        <dbReference type="ARBA" id="ARBA00001971"/>
    </source>
</evidence>